<evidence type="ECO:0000313" key="1">
    <source>
        <dbReference type="EMBL" id="KAG0725865.1"/>
    </source>
</evidence>
<accession>A0A8J5D253</accession>
<comment type="caution">
    <text evidence="1">The sequence shown here is derived from an EMBL/GenBank/DDBJ whole genome shotgun (WGS) entry which is preliminary data.</text>
</comment>
<organism evidence="1 2">
    <name type="scientific">Chionoecetes opilio</name>
    <name type="common">Atlantic snow crab</name>
    <name type="synonym">Cancer opilio</name>
    <dbReference type="NCBI Taxonomy" id="41210"/>
    <lineage>
        <taxon>Eukaryota</taxon>
        <taxon>Metazoa</taxon>
        <taxon>Ecdysozoa</taxon>
        <taxon>Arthropoda</taxon>
        <taxon>Crustacea</taxon>
        <taxon>Multicrustacea</taxon>
        <taxon>Malacostraca</taxon>
        <taxon>Eumalacostraca</taxon>
        <taxon>Eucarida</taxon>
        <taxon>Decapoda</taxon>
        <taxon>Pleocyemata</taxon>
        <taxon>Brachyura</taxon>
        <taxon>Eubrachyura</taxon>
        <taxon>Majoidea</taxon>
        <taxon>Majidae</taxon>
        <taxon>Chionoecetes</taxon>
    </lineage>
</organism>
<dbReference type="OrthoDB" id="6374188at2759"/>
<gene>
    <name evidence="1" type="primary">GluRIA</name>
    <name evidence="1" type="ORF">GWK47_037764</name>
</gene>
<sequence length="366" mass="40806">MLQTPPDPPDPPALFEAGESHSTHWNTAGMSRRFGGIPQGTGAECPTWTGYDSLLKREFRQPREARERWSNKFVVLDCGTKMAKDLIIGHVRDVQMGRRNYHYLFSGLKLKNLTCAHKYAVTVSNRFDMLGALVDLAELWDTFKRTGPWKFSTSEDAAPKKGLVRLARERGPPMAYPGKHRSRLRVAILGGCVTPPGWHPRTCAFWNTQEREPCWFHESKGLTRGDWQGGLGDRCITKSRGPPRMLSSPLMSGCSNKEGRKPFTVLDGGGTLPNRSLLPLGPAAGGRETYCLCFSGAKGHLRTSTPLLYNTQLLIDLISSTPTVISRVGAVESTVISVSRNCWQLPEKIVHIDVSQDWPQHRALWD</sequence>
<keyword evidence="2" id="KW-1185">Reference proteome</keyword>
<evidence type="ECO:0000313" key="2">
    <source>
        <dbReference type="Proteomes" id="UP000770661"/>
    </source>
</evidence>
<keyword evidence="1" id="KW-0675">Receptor</keyword>
<dbReference type="AlphaFoldDB" id="A0A8J5D253"/>
<proteinExistence type="predicted"/>
<name>A0A8J5D253_CHIOP</name>
<dbReference type="Gene3D" id="3.40.50.2300">
    <property type="match status" value="1"/>
</dbReference>
<dbReference type="Proteomes" id="UP000770661">
    <property type="component" value="Unassembled WGS sequence"/>
</dbReference>
<reference evidence="1" key="1">
    <citation type="submission" date="2020-07" db="EMBL/GenBank/DDBJ databases">
        <title>The High-quality genome of the commercially important snow crab, Chionoecetes opilio.</title>
        <authorList>
            <person name="Jeong J.-H."/>
            <person name="Ryu S."/>
        </authorList>
    </citation>
    <scope>NUCLEOTIDE SEQUENCE</scope>
    <source>
        <strain evidence="1">MADBK_172401_WGS</strain>
        <tissue evidence="1">Digestive gland</tissue>
    </source>
</reference>
<dbReference type="EMBL" id="JACEEZ010005123">
    <property type="protein sequence ID" value="KAG0725865.1"/>
    <property type="molecule type" value="Genomic_DNA"/>
</dbReference>
<protein>
    <submittedName>
        <fullName evidence="1">Glutamate receptor 1</fullName>
    </submittedName>
</protein>